<name>A0ACC0A020_CATRO</name>
<sequence length="136" mass="15333">MHRLVKEVLRPVLPSDPGMALTSAPEVTVTKGQRKTDSTKRDKLYWEHVSIAHRKIHKSSGYSLGSCLDPVGEADRHVSLGVEVEGIVVDEIGSTMYCLYIHRWIGLEDCRLEYEIYARAYPTGDPIHVKFSGYCN</sequence>
<dbReference type="Proteomes" id="UP001060085">
    <property type="component" value="Linkage Group LG07"/>
</dbReference>
<keyword evidence="2" id="KW-1185">Reference proteome</keyword>
<evidence type="ECO:0000313" key="2">
    <source>
        <dbReference type="Proteomes" id="UP001060085"/>
    </source>
</evidence>
<comment type="caution">
    <text evidence="1">The sequence shown here is derived from an EMBL/GenBank/DDBJ whole genome shotgun (WGS) entry which is preliminary data.</text>
</comment>
<proteinExistence type="predicted"/>
<evidence type="ECO:0000313" key="1">
    <source>
        <dbReference type="EMBL" id="KAI5654101.1"/>
    </source>
</evidence>
<reference evidence="2" key="1">
    <citation type="journal article" date="2023" name="Nat. Plants">
        <title>Single-cell RNA sequencing provides a high-resolution roadmap for understanding the multicellular compartmentation of specialized metabolism.</title>
        <authorList>
            <person name="Sun S."/>
            <person name="Shen X."/>
            <person name="Li Y."/>
            <person name="Li Y."/>
            <person name="Wang S."/>
            <person name="Li R."/>
            <person name="Zhang H."/>
            <person name="Shen G."/>
            <person name="Guo B."/>
            <person name="Wei J."/>
            <person name="Xu J."/>
            <person name="St-Pierre B."/>
            <person name="Chen S."/>
            <person name="Sun C."/>
        </authorList>
    </citation>
    <scope>NUCLEOTIDE SEQUENCE [LARGE SCALE GENOMIC DNA]</scope>
</reference>
<organism evidence="1 2">
    <name type="scientific">Catharanthus roseus</name>
    <name type="common">Madagascar periwinkle</name>
    <name type="synonym">Vinca rosea</name>
    <dbReference type="NCBI Taxonomy" id="4058"/>
    <lineage>
        <taxon>Eukaryota</taxon>
        <taxon>Viridiplantae</taxon>
        <taxon>Streptophyta</taxon>
        <taxon>Embryophyta</taxon>
        <taxon>Tracheophyta</taxon>
        <taxon>Spermatophyta</taxon>
        <taxon>Magnoliopsida</taxon>
        <taxon>eudicotyledons</taxon>
        <taxon>Gunneridae</taxon>
        <taxon>Pentapetalae</taxon>
        <taxon>asterids</taxon>
        <taxon>lamiids</taxon>
        <taxon>Gentianales</taxon>
        <taxon>Apocynaceae</taxon>
        <taxon>Rauvolfioideae</taxon>
        <taxon>Vinceae</taxon>
        <taxon>Catharanthinae</taxon>
        <taxon>Catharanthus</taxon>
    </lineage>
</organism>
<dbReference type="EMBL" id="CM044707">
    <property type="protein sequence ID" value="KAI5654101.1"/>
    <property type="molecule type" value="Genomic_DNA"/>
</dbReference>
<accession>A0ACC0A020</accession>
<gene>
    <name evidence="1" type="ORF">M9H77_31288</name>
</gene>
<protein>
    <submittedName>
        <fullName evidence="1">Uncharacterized protein</fullName>
    </submittedName>
</protein>